<evidence type="ECO:0000259" key="7">
    <source>
        <dbReference type="PROSITE" id="PS00623"/>
    </source>
</evidence>
<keyword evidence="9" id="KW-1185">Reference proteome</keyword>
<keyword evidence="4 5" id="KW-0274">FAD</keyword>
<dbReference type="InterPro" id="IPR036188">
    <property type="entry name" value="FAD/NAD-bd_sf"/>
</dbReference>
<proteinExistence type="inferred from homology"/>
<reference evidence="8 9" key="1">
    <citation type="submission" date="2019-03" db="EMBL/GenBank/DDBJ databases">
        <title>Draft genome sequences of novel Actinobacteria.</title>
        <authorList>
            <person name="Sahin N."/>
            <person name="Ay H."/>
            <person name="Saygin H."/>
        </authorList>
    </citation>
    <scope>NUCLEOTIDE SEQUENCE [LARGE SCALE GENOMIC DNA]</scope>
    <source>
        <strain evidence="8 9">DSM 45347</strain>
    </source>
</reference>
<evidence type="ECO:0000256" key="3">
    <source>
        <dbReference type="ARBA" id="ARBA00022630"/>
    </source>
</evidence>
<organism evidence="8 9">
    <name type="scientific">Actinomadura bangladeshensis</name>
    <dbReference type="NCBI Taxonomy" id="453573"/>
    <lineage>
        <taxon>Bacteria</taxon>
        <taxon>Bacillati</taxon>
        <taxon>Actinomycetota</taxon>
        <taxon>Actinomycetes</taxon>
        <taxon>Streptosporangiales</taxon>
        <taxon>Thermomonosporaceae</taxon>
        <taxon>Actinomadura</taxon>
    </lineage>
</organism>
<evidence type="ECO:0000256" key="2">
    <source>
        <dbReference type="ARBA" id="ARBA00010790"/>
    </source>
</evidence>
<dbReference type="EMBL" id="SMJW01000015">
    <property type="protein sequence ID" value="TDC18834.1"/>
    <property type="molecule type" value="Genomic_DNA"/>
</dbReference>
<evidence type="ECO:0000256" key="5">
    <source>
        <dbReference type="PIRSR" id="PIRSR000137-2"/>
    </source>
</evidence>
<gene>
    <name evidence="8" type="ORF">E1284_05230</name>
</gene>
<name>A0A4R4PAC7_9ACTN</name>
<protein>
    <submittedName>
        <fullName evidence="8">Choline dehydrogenase</fullName>
    </submittedName>
</protein>
<dbReference type="SUPFAM" id="SSF51905">
    <property type="entry name" value="FAD/NAD(P)-binding domain"/>
    <property type="match status" value="1"/>
</dbReference>
<dbReference type="GO" id="GO:0016614">
    <property type="term" value="F:oxidoreductase activity, acting on CH-OH group of donors"/>
    <property type="evidence" value="ECO:0007669"/>
    <property type="project" value="InterPro"/>
</dbReference>
<feature type="domain" description="Glucose-methanol-choline oxidoreductase N-terminal" evidence="7">
    <location>
        <begin position="137"/>
        <end position="160"/>
    </location>
</feature>
<dbReference type="OrthoDB" id="9785276at2"/>
<sequence length="589" mass="62827">MRSSLTPVSIGAGPGRGRVRCAGLVERVLLCSGTLTGQLSNPLVCAEEPVVRADYVVVGAGSAGCAVARRLAESGASVAVLEAGRRDTARGVKNLLEIPGAVAVLMSTPQLKRLVDWGFKSVPQTAAWGRVIPQVRGRVLGGSSSVNGMLFVRGNRRNFDDWAADGATGWSYDDVLPAFKRLEDWEDGAGEVRGAGGPVKVRRQKDLTDAARAFIDAATDRLSVPFLDDYNGPEQEGVGVFQLSADRGVRYSAARAYLRTDPPDNLLVLTGASATRIVVSGGRATGVEVVGADGETQVVAADREVIVSAGVFGSPKLLQLSGIGPADHLRRHGIEVVSDLPVGDNLHDHLFVPVSFQMDSALRRPTPAYFMRGLAQARLRRSGWASGSQFEATGFVRTSRAGAIPDLQLHALYWVYPFPNQDGDKAVRPPTTKPGLSVFPTLIYPESRGTVRIAGPDPALPPLIDPAYLSAGKDVEVLMEGISIVREVMEGTGDNRGEIRPGPDYADPAELRRILPNIVHSVYHPVGTCRIGTDERAVVDPRLRVRGVENLRVADASVMPSVTGGNTNAPSIMIGERCADFVLETEGRR</sequence>
<dbReference type="GO" id="GO:0050660">
    <property type="term" value="F:flavin adenine dinucleotide binding"/>
    <property type="evidence" value="ECO:0007669"/>
    <property type="project" value="InterPro"/>
</dbReference>
<dbReference type="Pfam" id="PF05199">
    <property type="entry name" value="GMC_oxred_C"/>
    <property type="match status" value="1"/>
</dbReference>
<evidence type="ECO:0000313" key="8">
    <source>
        <dbReference type="EMBL" id="TDC18834.1"/>
    </source>
</evidence>
<comment type="similarity">
    <text evidence="2 6">Belongs to the GMC oxidoreductase family.</text>
</comment>
<feature type="binding site" evidence="5">
    <location>
        <position position="139"/>
    </location>
    <ligand>
        <name>FAD</name>
        <dbReference type="ChEBI" id="CHEBI:57692"/>
    </ligand>
</feature>
<comment type="caution">
    <text evidence="8">The sequence shown here is derived from an EMBL/GenBank/DDBJ whole genome shotgun (WGS) entry which is preliminary data.</text>
</comment>
<dbReference type="PANTHER" id="PTHR11552">
    <property type="entry name" value="GLUCOSE-METHANOL-CHOLINE GMC OXIDOREDUCTASE"/>
    <property type="match status" value="1"/>
</dbReference>
<dbReference type="SUPFAM" id="SSF54373">
    <property type="entry name" value="FAD-linked reductases, C-terminal domain"/>
    <property type="match status" value="1"/>
</dbReference>
<dbReference type="Gene3D" id="3.50.50.60">
    <property type="entry name" value="FAD/NAD(P)-binding domain"/>
    <property type="match status" value="1"/>
</dbReference>
<dbReference type="PIRSF" id="PIRSF000137">
    <property type="entry name" value="Alcohol_oxidase"/>
    <property type="match status" value="1"/>
</dbReference>
<dbReference type="Proteomes" id="UP000295431">
    <property type="component" value="Unassembled WGS sequence"/>
</dbReference>
<accession>A0A4R4PAC7</accession>
<keyword evidence="3 6" id="KW-0285">Flavoprotein</keyword>
<comment type="cofactor">
    <cofactor evidence="1 5">
        <name>FAD</name>
        <dbReference type="ChEBI" id="CHEBI:57692"/>
    </cofactor>
</comment>
<evidence type="ECO:0000256" key="1">
    <source>
        <dbReference type="ARBA" id="ARBA00001974"/>
    </source>
</evidence>
<dbReference type="InterPro" id="IPR007867">
    <property type="entry name" value="GMC_OxRtase_C"/>
</dbReference>
<dbReference type="Gene3D" id="3.30.560.10">
    <property type="entry name" value="Glucose Oxidase, domain 3"/>
    <property type="match status" value="1"/>
</dbReference>
<dbReference type="PANTHER" id="PTHR11552:SF147">
    <property type="entry name" value="CHOLINE DEHYDROGENASE, MITOCHONDRIAL"/>
    <property type="match status" value="1"/>
</dbReference>
<evidence type="ECO:0000256" key="4">
    <source>
        <dbReference type="ARBA" id="ARBA00022827"/>
    </source>
</evidence>
<dbReference type="AlphaFoldDB" id="A0A4R4PAC7"/>
<dbReference type="Pfam" id="PF00732">
    <property type="entry name" value="GMC_oxred_N"/>
    <property type="match status" value="1"/>
</dbReference>
<dbReference type="PROSITE" id="PS00623">
    <property type="entry name" value="GMC_OXRED_1"/>
    <property type="match status" value="1"/>
</dbReference>
<dbReference type="InterPro" id="IPR012132">
    <property type="entry name" value="GMC_OxRdtase"/>
</dbReference>
<evidence type="ECO:0000313" key="9">
    <source>
        <dbReference type="Proteomes" id="UP000295431"/>
    </source>
</evidence>
<dbReference type="InterPro" id="IPR000172">
    <property type="entry name" value="GMC_OxRdtase_N"/>
</dbReference>
<evidence type="ECO:0000256" key="6">
    <source>
        <dbReference type="RuleBase" id="RU003968"/>
    </source>
</evidence>